<protein>
    <recommendedName>
        <fullName evidence="3">DUF6534 domain-containing protein</fullName>
    </recommendedName>
</protein>
<keyword evidence="2" id="KW-0812">Transmembrane</keyword>
<feature type="transmembrane region" description="Helical" evidence="2">
    <location>
        <begin position="59"/>
        <end position="82"/>
    </location>
</feature>
<dbReference type="STRING" id="764103.G7E3K7"/>
<dbReference type="AlphaFoldDB" id="G7E3K7"/>
<evidence type="ECO:0000313" key="4">
    <source>
        <dbReference type="EMBL" id="GAA97417.1"/>
    </source>
</evidence>
<proteinExistence type="predicted"/>
<feature type="region of interest" description="Disordered" evidence="1">
    <location>
        <begin position="393"/>
        <end position="431"/>
    </location>
</feature>
<comment type="caution">
    <text evidence="4">The sequence shown here is derived from an EMBL/GenBank/DDBJ whole genome shotgun (WGS) entry which is preliminary data.</text>
</comment>
<sequence>MFDAPAIDGVKTQNPFPVQPTGLLLGSMAAAVLYGLHIGQVHRYYTRFRESDSAVYHCFVAWVFCLSSLQMAVCVSSLYHYLVSGIGRTEVYDYMWYMISVQDGLIPTMAVTAHAFFGYRVYVLTERRRWIAILLGIMAPFTWCVGITLAVTCAIWAHDPVVPLAEFRARKIGLPAQVVSISWLGLSASIDAFITIALVATLLRKRTESSSTRRTLRRIAALTMETVALTHAVGATMCLLFLVAPAAHRTQSNVFWFLLELVTELYALSILFTLNSRRRFRRVWEGERWLEKQMTGAHGNIGSSLDSQSPQDQSIALARINLDSEISLRPEHPPRASSSRYRPPSSLSDSPLPSPISPSPLGQTINLPQITPPAAVLSPESLDAETDVFAMLSEGPPQRPTLPSRWSRRSRSSNSSTTQKLITPLQGRSSEEIVTLATLPTRPQEPNRPARLMITTGRSSPPSIAEIATHDQV</sequence>
<dbReference type="PANTHER" id="PTHR40465">
    <property type="entry name" value="CHROMOSOME 1, WHOLE GENOME SHOTGUN SEQUENCE"/>
    <property type="match status" value="1"/>
</dbReference>
<keyword evidence="2" id="KW-0472">Membrane</keyword>
<gene>
    <name evidence="4" type="primary">Mo04095</name>
    <name evidence="4" type="ORF">E5Q_04095</name>
</gene>
<feature type="transmembrane region" description="Helical" evidence="2">
    <location>
        <begin position="131"/>
        <end position="158"/>
    </location>
</feature>
<dbReference type="PANTHER" id="PTHR40465:SF1">
    <property type="entry name" value="DUF6534 DOMAIN-CONTAINING PROTEIN"/>
    <property type="match status" value="1"/>
</dbReference>
<name>G7E3K7_MIXOS</name>
<evidence type="ECO:0000256" key="1">
    <source>
        <dbReference type="SAM" id="MobiDB-lite"/>
    </source>
</evidence>
<dbReference type="OrthoDB" id="2535105at2759"/>
<dbReference type="Proteomes" id="UP000009131">
    <property type="component" value="Unassembled WGS sequence"/>
</dbReference>
<keyword evidence="5" id="KW-1185">Reference proteome</keyword>
<feature type="domain" description="DUF6534" evidence="3">
    <location>
        <begin position="187"/>
        <end position="279"/>
    </location>
</feature>
<reference evidence="4 5" key="2">
    <citation type="journal article" date="2012" name="Open Biol.">
        <title>Characteristics of nucleosomes and linker DNA regions on the genome of the basidiomycete Mixia osmundae revealed by mono- and dinucleosome mapping.</title>
        <authorList>
            <person name="Nishida H."/>
            <person name="Kondo S."/>
            <person name="Matsumoto T."/>
            <person name="Suzuki Y."/>
            <person name="Yoshikawa H."/>
            <person name="Taylor T.D."/>
            <person name="Sugiyama J."/>
        </authorList>
    </citation>
    <scope>NUCLEOTIDE SEQUENCE [LARGE SCALE GENOMIC DNA]</scope>
    <source>
        <strain evidence="5">CBS 9802 / IAM 14324 / JCM 22182 / KY 12970</strain>
    </source>
</reference>
<dbReference type="InParanoid" id="G7E3K7"/>
<feature type="compositionally biased region" description="Low complexity" evidence="1">
    <location>
        <begin position="335"/>
        <end position="351"/>
    </location>
</feature>
<reference evidence="4 5" key="1">
    <citation type="journal article" date="2011" name="J. Gen. Appl. Microbiol.">
        <title>Draft genome sequencing of the enigmatic basidiomycete Mixia osmundae.</title>
        <authorList>
            <person name="Nishida H."/>
            <person name="Nagatsuka Y."/>
            <person name="Sugiyama J."/>
        </authorList>
    </citation>
    <scope>NUCLEOTIDE SEQUENCE [LARGE SCALE GENOMIC DNA]</scope>
    <source>
        <strain evidence="5">CBS 9802 / IAM 14324 / JCM 22182 / KY 12970</strain>
    </source>
</reference>
<feature type="transmembrane region" description="Helical" evidence="2">
    <location>
        <begin position="178"/>
        <end position="203"/>
    </location>
</feature>
<evidence type="ECO:0000256" key="2">
    <source>
        <dbReference type="SAM" id="Phobius"/>
    </source>
</evidence>
<organism evidence="4 5">
    <name type="scientific">Mixia osmundae (strain CBS 9802 / IAM 14324 / JCM 22182 / KY 12970)</name>
    <dbReference type="NCBI Taxonomy" id="764103"/>
    <lineage>
        <taxon>Eukaryota</taxon>
        <taxon>Fungi</taxon>
        <taxon>Dikarya</taxon>
        <taxon>Basidiomycota</taxon>
        <taxon>Pucciniomycotina</taxon>
        <taxon>Mixiomycetes</taxon>
        <taxon>Mixiales</taxon>
        <taxon>Mixiaceae</taxon>
        <taxon>Mixia</taxon>
    </lineage>
</organism>
<dbReference type="eggNOG" id="ENOG502SPCC">
    <property type="taxonomic scope" value="Eukaryota"/>
</dbReference>
<dbReference type="EMBL" id="BABT02000119">
    <property type="protein sequence ID" value="GAA97417.1"/>
    <property type="molecule type" value="Genomic_DNA"/>
</dbReference>
<feature type="transmembrane region" description="Helical" evidence="2">
    <location>
        <begin position="254"/>
        <end position="274"/>
    </location>
</feature>
<evidence type="ECO:0000313" key="5">
    <source>
        <dbReference type="Proteomes" id="UP000009131"/>
    </source>
</evidence>
<accession>G7E3K7</accession>
<evidence type="ECO:0000259" key="3">
    <source>
        <dbReference type="Pfam" id="PF20152"/>
    </source>
</evidence>
<dbReference type="HOGENOM" id="CLU_611221_0_0_1"/>
<feature type="transmembrane region" description="Helical" evidence="2">
    <location>
        <begin position="94"/>
        <end position="119"/>
    </location>
</feature>
<feature type="transmembrane region" description="Helical" evidence="2">
    <location>
        <begin position="20"/>
        <end position="38"/>
    </location>
</feature>
<dbReference type="Pfam" id="PF20152">
    <property type="entry name" value="DUF6534"/>
    <property type="match status" value="1"/>
</dbReference>
<feature type="transmembrane region" description="Helical" evidence="2">
    <location>
        <begin position="224"/>
        <end position="248"/>
    </location>
</feature>
<keyword evidence="2" id="KW-1133">Transmembrane helix</keyword>
<dbReference type="InterPro" id="IPR045339">
    <property type="entry name" value="DUF6534"/>
</dbReference>
<feature type="region of interest" description="Disordered" evidence="1">
    <location>
        <begin position="327"/>
        <end position="367"/>
    </location>
</feature>